<keyword evidence="1" id="KW-0678">Repressor</keyword>
<evidence type="ECO:0000256" key="1">
    <source>
        <dbReference type="ARBA" id="ARBA00022491"/>
    </source>
</evidence>
<dbReference type="InterPro" id="IPR001647">
    <property type="entry name" value="HTH_TetR"/>
</dbReference>
<dbReference type="PROSITE" id="PS50977">
    <property type="entry name" value="HTH_TETR_2"/>
    <property type="match status" value="1"/>
</dbReference>
<comment type="caution">
    <text evidence="7">The sequence shown here is derived from an EMBL/GenBank/DDBJ whole genome shotgun (WGS) entry which is preliminary data.</text>
</comment>
<dbReference type="InterPro" id="IPR009057">
    <property type="entry name" value="Homeodomain-like_sf"/>
</dbReference>
<dbReference type="PANTHER" id="PTHR30055">
    <property type="entry name" value="HTH-TYPE TRANSCRIPTIONAL REGULATOR RUTR"/>
    <property type="match status" value="1"/>
</dbReference>
<keyword evidence="2" id="KW-0805">Transcription regulation</keyword>
<evidence type="ECO:0000313" key="7">
    <source>
        <dbReference type="EMBL" id="GAA1601170.1"/>
    </source>
</evidence>
<keyword evidence="3 5" id="KW-0238">DNA-binding</keyword>
<dbReference type="SUPFAM" id="SSF48498">
    <property type="entry name" value="Tetracyclin repressor-like, C-terminal domain"/>
    <property type="match status" value="1"/>
</dbReference>
<dbReference type="EMBL" id="BAAAND010000008">
    <property type="protein sequence ID" value="GAA1601170.1"/>
    <property type="molecule type" value="Genomic_DNA"/>
</dbReference>
<dbReference type="PRINTS" id="PR00455">
    <property type="entry name" value="HTHTETR"/>
</dbReference>
<dbReference type="InterPro" id="IPR003012">
    <property type="entry name" value="Tet_transcr_reg_TetR"/>
</dbReference>
<dbReference type="PRINTS" id="PR00400">
    <property type="entry name" value="TETREPRESSOR"/>
</dbReference>
<proteinExistence type="predicted"/>
<dbReference type="InterPro" id="IPR050109">
    <property type="entry name" value="HTH-type_TetR-like_transc_reg"/>
</dbReference>
<sequence>MQHERERLSVGDTLRHVPGVRRVRHGLLGVPAGTDQRDHAAAVRRVTDDLAAGDQRQLGLREVAVLDLMGVRVVDTRAVDRDQDLAVAGDRLRYIADLQDLGSAELGDLNGSHTPYYTLYVRKIEGSWVTVARTPRNTLSAELIVRTALELMEAKGADAFSLRGVAAELGVGPMALYTYFRNKDELYDAVRDHLMSLLPAVPGDASWPDQVRSVCRSLRLLMLQHPCLAQLLAGRPLSGHETARVAEGLLGVLRSAGFDPETAARTHTTLFTYVLGSTSWEIQMAAERRDPEAWRRLRASMESLSARDFPSVVELAPELARTTGGDEQFDYGLDLLLAGLARQKELRTST</sequence>
<protein>
    <recommendedName>
        <fullName evidence="6">HTH tetR-type domain-containing protein</fullName>
    </recommendedName>
</protein>
<accession>A0ABP4Q526</accession>
<keyword evidence="8" id="KW-1185">Reference proteome</keyword>
<feature type="DNA-binding region" description="H-T-H motif" evidence="5">
    <location>
        <begin position="161"/>
        <end position="180"/>
    </location>
</feature>
<dbReference type="InterPro" id="IPR004111">
    <property type="entry name" value="Repressor_TetR_C"/>
</dbReference>
<dbReference type="Proteomes" id="UP001500190">
    <property type="component" value="Unassembled WGS sequence"/>
</dbReference>
<reference evidence="8" key="1">
    <citation type="journal article" date="2019" name="Int. J. Syst. Evol. Microbiol.">
        <title>The Global Catalogue of Microorganisms (GCM) 10K type strain sequencing project: providing services to taxonomists for standard genome sequencing and annotation.</title>
        <authorList>
            <consortium name="The Broad Institute Genomics Platform"/>
            <consortium name="The Broad Institute Genome Sequencing Center for Infectious Disease"/>
            <person name="Wu L."/>
            <person name="Ma J."/>
        </authorList>
    </citation>
    <scope>NUCLEOTIDE SEQUENCE [LARGE SCALE GENOMIC DNA]</scope>
    <source>
        <strain evidence="8">JCM 14304</strain>
    </source>
</reference>
<dbReference type="PANTHER" id="PTHR30055:SF151">
    <property type="entry name" value="TRANSCRIPTIONAL REGULATORY PROTEIN"/>
    <property type="match status" value="1"/>
</dbReference>
<keyword evidence="4" id="KW-0804">Transcription</keyword>
<dbReference type="Pfam" id="PF00440">
    <property type="entry name" value="TetR_N"/>
    <property type="match status" value="1"/>
</dbReference>
<feature type="domain" description="HTH tetR-type" evidence="6">
    <location>
        <begin position="138"/>
        <end position="198"/>
    </location>
</feature>
<name>A0ABP4Q526_9ACTN</name>
<dbReference type="Gene3D" id="1.10.357.10">
    <property type="entry name" value="Tetracycline Repressor, domain 2"/>
    <property type="match status" value="1"/>
</dbReference>
<gene>
    <name evidence="7" type="ORF">GCM10009742_56520</name>
</gene>
<evidence type="ECO:0000313" key="8">
    <source>
        <dbReference type="Proteomes" id="UP001500190"/>
    </source>
</evidence>
<organism evidence="7 8">
    <name type="scientific">Kribbella karoonensis</name>
    <dbReference type="NCBI Taxonomy" id="324851"/>
    <lineage>
        <taxon>Bacteria</taxon>
        <taxon>Bacillati</taxon>
        <taxon>Actinomycetota</taxon>
        <taxon>Actinomycetes</taxon>
        <taxon>Propionibacteriales</taxon>
        <taxon>Kribbellaceae</taxon>
        <taxon>Kribbella</taxon>
    </lineage>
</organism>
<evidence type="ECO:0000259" key="6">
    <source>
        <dbReference type="PROSITE" id="PS50977"/>
    </source>
</evidence>
<evidence type="ECO:0000256" key="4">
    <source>
        <dbReference type="ARBA" id="ARBA00023163"/>
    </source>
</evidence>
<evidence type="ECO:0000256" key="2">
    <source>
        <dbReference type="ARBA" id="ARBA00023015"/>
    </source>
</evidence>
<dbReference type="Pfam" id="PF02909">
    <property type="entry name" value="TetR_C_1"/>
    <property type="match status" value="1"/>
</dbReference>
<evidence type="ECO:0000256" key="5">
    <source>
        <dbReference type="PROSITE-ProRule" id="PRU00335"/>
    </source>
</evidence>
<dbReference type="InterPro" id="IPR036271">
    <property type="entry name" value="Tet_transcr_reg_TetR-rel_C_sf"/>
</dbReference>
<evidence type="ECO:0000256" key="3">
    <source>
        <dbReference type="ARBA" id="ARBA00023125"/>
    </source>
</evidence>
<dbReference type="SUPFAM" id="SSF46689">
    <property type="entry name" value="Homeodomain-like"/>
    <property type="match status" value="1"/>
</dbReference>